<dbReference type="Proteomes" id="UP000289497">
    <property type="component" value="Chromosome"/>
</dbReference>
<keyword evidence="1" id="KW-0472">Membrane</keyword>
<dbReference type="AlphaFoldDB" id="A0A449B5Z4"/>
<feature type="transmembrane region" description="Helical" evidence="1">
    <location>
        <begin position="21"/>
        <end position="39"/>
    </location>
</feature>
<feature type="transmembrane region" description="Helical" evidence="1">
    <location>
        <begin position="51"/>
        <end position="73"/>
    </location>
</feature>
<dbReference type="EMBL" id="LR215039">
    <property type="protein sequence ID" value="VEU76030.1"/>
    <property type="molecule type" value="Genomic_DNA"/>
</dbReference>
<evidence type="ECO:0000313" key="2">
    <source>
        <dbReference type="EMBL" id="VEU76030.1"/>
    </source>
</evidence>
<feature type="transmembrane region" description="Helical" evidence="1">
    <location>
        <begin position="121"/>
        <end position="140"/>
    </location>
</feature>
<evidence type="ECO:0008006" key="4">
    <source>
        <dbReference type="Google" id="ProtNLM"/>
    </source>
</evidence>
<gene>
    <name evidence="2" type="ORF">NCTC10179_00192</name>
</gene>
<name>A0A449B5Z4_9BACT</name>
<proteinExistence type="predicted"/>
<accession>A0A449B5Z4</accession>
<organism evidence="2 3">
    <name type="scientific">Mycoplasmopsis columboralis</name>
    <dbReference type="NCBI Taxonomy" id="171282"/>
    <lineage>
        <taxon>Bacteria</taxon>
        <taxon>Bacillati</taxon>
        <taxon>Mycoplasmatota</taxon>
        <taxon>Mycoplasmoidales</taxon>
        <taxon>Metamycoplasmataceae</taxon>
        <taxon>Mycoplasmopsis</taxon>
    </lineage>
</organism>
<dbReference type="KEGG" id="mcou:NCTC10179_00192"/>
<keyword evidence="3" id="KW-1185">Reference proteome</keyword>
<protein>
    <recommendedName>
        <fullName evidence="4">DUF3899 domain-containing protein</fullName>
    </recommendedName>
</protein>
<sequence length="142" mass="16802">MKKILNYLFERLKFEIKHWKFYVINLFYILLFGIILLISGTSKYNFKIHNYLINALIIGFAIVFLLNLLVVVAKNSFLKNITKNRRKDRLVSLNSNDQKIYQAYLKESKNKTTSNVSYKSFYAFLCVGLWSFLGVLISYLNY</sequence>
<keyword evidence="1" id="KW-0812">Transmembrane</keyword>
<keyword evidence="1" id="KW-1133">Transmembrane helix</keyword>
<evidence type="ECO:0000313" key="3">
    <source>
        <dbReference type="Proteomes" id="UP000289497"/>
    </source>
</evidence>
<reference evidence="2 3" key="1">
    <citation type="submission" date="2019-01" db="EMBL/GenBank/DDBJ databases">
        <authorList>
            <consortium name="Pathogen Informatics"/>
        </authorList>
    </citation>
    <scope>NUCLEOTIDE SEQUENCE [LARGE SCALE GENOMIC DNA]</scope>
    <source>
        <strain evidence="2 3">NCTC10179</strain>
    </source>
</reference>
<dbReference type="RefSeq" id="WP_036434618.1">
    <property type="nucleotide sequence ID" value="NZ_LR215039.1"/>
</dbReference>
<evidence type="ECO:0000256" key="1">
    <source>
        <dbReference type="SAM" id="Phobius"/>
    </source>
</evidence>